<dbReference type="AlphaFoldDB" id="A0A645EQE7"/>
<reference evidence="1" key="1">
    <citation type="submission" date="2019-08" db="EMBL/GenBank/DDBJ databases">
        <authorList>
            <person name="Kucharzyk K."/>
            <person name="Murdoch R.W."/>
            <person name="Higgins S."/>
            <person name="Loffler F."/>
        </authorList>
    </citation>
    <scope>NUCLEOTIDE SEQUENCE</scope>
</reference>
<protein>
    <submittedName>
        <fullName evidence="1">Uncharacterized protein</fullName>
    </submittedName>
</protein>
<organism evidence="1">
    <name type="scientific">bioreactor metagenome</name>
    <dbReference type="NCBI Taxonomy" id="1076179"/>
    <lineage>
        <taxon>unclassified sequences</taxon>
        <taxon>metagenomes</taxon>
        <taxon>ecological metagenomes</taxon>
    </lineage>
</organism>
<accession>A0A645EQE7</accession>
<dbReference type="EMBL" id="VSSQ01049409">
    <property type="protein sequence ID" value="MPN03492.1"/>
    <property type="molecule type" value="Genomic_DNA"/>
</dbReference>
<evidence type="ECO:0000313" key="1">
    <source>
        <dbReference type="EMBL" id="MPN03492.1"/>
    </source>
</evidence>
<proteinExistence type="predicted"/>
<name>A0A645EQE7_9ZZZZ</name>
<gene>
    <name evidence="1" type="ORF">SDC9_150722</name>
</gene>
<comment type="caution">
    <text evidence="1">The sequence shown here is derived from an EMBL/GenBank/DDBJ whole genome shotgun (WGS) entry which is preliminary data.</text>
</comment>
<sequence>MRVVVRVHDGTAYCRPEAHVALAAGLADVDVLVVDVADLADRGPGFDRDQANFARREPELRVFALFGHQLRRVACGPAQLAALAGLELDIVHHRAYGDVLNLERVADFDIGRLAREDLIAYREAHRRDDVALLAVCVMQ</sequence>